<dbReference type="EMBL" id="FPAI01000008">
    <property type="protein sequence ID" value="SFS74294.1"/>
    <property type="molecule type" value="Genomic_DNA"/>
</dbReference>
<name>A0A1I6SBK5_9BACI</name>
<dbReference type="InterPro" id="IPR013785">
    <property type="entry name" value="Aldolase_TIM"/>
</dbReference>
<feature type="domain" description="6-phospho-N-acetylmuramidase C-terminal" evidence="1">
    <location>
        <begin position="235"/>
        <end position="331"/>
    </location>
</feature>
<keyword evidence="6" id="KW-1185">Reference proteome</keyword>
<dbReference type="AlphaFoldDB" id="A0A1I6SBK5"/>
<evidence type="ECO:0000313" key="6">
    <source>
        <dbReference type="Proteomes" id="UP000321773"/>
    </source>
</evidence>
<dbReference type="SUPFAM" id="SSF50891">
    <property type="entry name" value="Cyclophilin-like"/>
    <property type="match status" value="1"/>
</dbReference>
<dbReference type="InterPro" id="IPR029000">
    <property type="entry name" value="Cyclophilin-like_dom_sf"/>
</dbReference>
<evidence type="ECO:0000313" key="3">
    <source>
        <dbReference type="EMBL" id="GEM03988.1"/>
    </source>
</evidence>
<dbReference type="OrthoDB" id="5809921at2"/>
<dbReference type="InterPro" id="IPR043894">
    <property type="entry name" value="MupG_C"/>
</dbReference>
<sequence length="342" mass="39267">MPKRLGFSVYVSHFNEQKSFLDTISGEDVFVFTSLHMSEEVSATYKNEIMSMCSWLKLRGFKVIGDVSPSSLSTFNVSSLEELQKLLQIDYFRLDDGFSKDDVATLTLDFVFNASTEIAIANQFSEPILMHNFYPRPETGLDREQFQEKNKKLKKQGAKLLAFIPGEYKRGPLYLGLPTLEEHRLLPSYISYLDLVKKEMLDYVFVGDLKLDWKQYQLIQAFENTGKIAIPVHLENEELYNQSFTIRTDSPKQLLRLKESRQYAKAGPTIEPTEAKDRSRGTITMDNKRYLRYSGEIQITKADFEKDDRVNVVGHIDAPYLPLLDIIENGDIITLIPSEDIG</sequence>
<reference evidence="3 6" key="2">
    <citation type="submission" date="2019-07" db="EMBL/GenBank/DDBJ databases">
        <title>Whole genome shotgun sequence of Halolactibacillus miurensis NBRC 100873.</title>
        <authorList>
            <person name="Hosoyama A."/>
            <person name="Uohara A."/>
            <person name="Ohji S."/>
            <person name="Ichikawa N."/>
        </authorList>
    </citation>
    <scope>NUCLEOTIDE SEQUENCE [LARGE SCALE GENOMIC DNA]</scope>
    <source>
        <strain evidence="3 6">NBRC 100873</strain>
    </source>
</reference>
<dbReference type="Pfam" id="PF05913">
    <property type="entry name" value="MupG_C"/>
    <property type="match status" value="1"/>
</dbReference>
<dbReference type="InterPro" id="IPR017853">
    <property type="entry name" value="GH"/>
</dbReference>
<dbReference type="Proteomes" id="UP000321773">
    <property type="component" value="Unassembled WGS sequence"/>
</dbReference>
<dbReference type="PANTHER" id="PTHR38435">
    <property type="match status" value="1"/>
</dbReference>
<dbReference type="RefSeq" id="WP_062322744.1">
    <property type="nucleotide sequence ID" value="NZ_BJWJ01000007.1"/>
</dbReference>
<dbReference type="InterPro" id="IPR043797">
    <property type="entry name" value="MupG_N"/>
</dbReference>
<dbReference type="Gene3D" id="3.20.20.70">
    <property type="entry name" value="Aldolase class I"/>
    <property type="match status" value="1"/>
</dbReference>
<feature type="domain" description="6-phospho-N-acetylmuramidase N-terminal" evidence="2">
    <location>
        <begin position="5"/>
        <end position="217"/>
    </location>
</feature>
<evidence type="ECO:0000313" key="5">
    <source>
        <dbReference type="Proteomes" id="UP000199139"/>
    </source>
</evidence>
<dbReference type="Gene3D" id="2.40.100.10">
    <property type="entry name" value="Cyclophilin-like"/>
    <property type="match status" value="1"/>
</dbReference>
<dbReference type="SUPFAM" id="SSF51445">
    <property type="entry name" value="(Trans)glycosidases"/>
    <property type="match status" value="1"/>
</dbReference>
<dbReference type="InterPro" id="IPR008589">
    <property type="entry name" value="MupG"/>
</dbReference>
<protein>
    <submittedName>
        <fullName evidence="3">Outer surface protein</fullName>
    </submittedName>
</protein>
<evidence type="ECO:0000259" key="2">
    <source>
        <dbReference type="Pfam" id="PF19200"/>
    </source>
</evidence>
<evidence type="ECO:0000259" key="1">
    <source>
        <dbReference type="Pfam" id="PF05913"/>
    </source>
</evidence>
<dbReference type="STRING" id="306541.SAMN05421668_10858"/>
<dbReference type="Proteomes" id="UP000199139">
    <property type="component" value="Unassembled WGS sequence"/>
</dbReference>
<dbReference type="EMBL" id="BJWJ01000007">
    <property type="protein sequence ID" value="GEM03988.1"/>
    <property type="molecule type" value="Genomic_DNA"/>
</dbReference>
<accession>A0A1I6SBK5</accession>
<organism evidence="4 5">
    <name type="scientific">Halolactibacillus miurensis</name>
    <dbReference type="NCBI Taxonomy" id="306541"/>
    <lineage>
        <taxon>Bacteria</taxon>
        <taxon>Bacillati</taxon>
        <taxon>Bacillota</taxon>
        <taxon>Bacilli</taxon>
        <taxon>Bacillales</taxon>
        <taxon>Bacillaceae</taxon>
        <taxon>Halolactibacillus</taxon>
    </lineage>
</organism>
<reference evidence="4 5" key="1">
    <citation type="submission" date="2016-10" db="EMBL/GenBank/DDBJ databases">
        <authorList>
            <person name="de Groot N.N."/>
        </authorList>
    </citation>
    <scope>NUCLEOTIDE SEQUENCE [LARGE SCALE GENOMIC DNA]</scope>
    <source>
        <strain evidence="4 5">DSM 17074</strain>
    </source>
</reference>
<dbReference type="Pfam" id="PF19200">
    <property type="entry name" value="MupG_N"/>
    <property type="match status" value="1"/>
</dbReference>
<proteinExistence type="predicted"/>
<gene>
    <name evidence="3" type="ORF">HMI01_09760</name>
    <name evidence="4" type="ORF">SAMN05421668_10858</name>
</gene>
<dbReference type="PANTHER" id="PTHR38435:SF2">
    <property type="entry name" value="DUF871 DOMAIN-CONTAINING PROTEIN"/>
    <property type="match status" value="1"/>
</dbReference>
<evidence type="ECO:0000313" key="4">
    <source>
        <dbReference type="EMBL" id="SFS74294.1"/>
    </source>
</evidence>